<protein>
    <submittedName>
        <fullName evidence="7">S9 family peptidase</fullName>
    </submittedName>
</protein>
<keyword evidence="2" id="KW-0645">Protease</keyword>
<comment type="similarity">
    <text evidence="1">Belongs to the peptidase S9C family.</text>
</comment>
<feature type="region of interest" description="Disordered" evidence="5">
    <location>
        <begin position="673"/>
        <end position="702"/>
    </location>
</feature>
<feature type="domain" description="Peptidase S9 prolyl oligopeptidase catalytic" evidence="6">
    <location>
        <begin position="461"/>
        <end position="668"/>
    </location>
</feature>
<dbReference type="InterPro" id="IPR011659">
    <property type="entry name" value="WD40"/>
</dbReference>
<accession>A0ABD6AW48</accession>
<evidence type="ECO:0000259" key="6">
    <source>
        <dbReference type="Pfam" id="PF00326"/>
    </source>
</evidence>
<keyword evidence="3" id="KW-0378">Hydrolase</keyword>
<organism evidence="7 8">
    <name type="scientific">Halomarina rubra</name>
    <dbReference type="NCBI Taxonomy" id="2071873"/>
    <lineage>
        <taxon>Archaea</taxon>
        <taxon>Methanobacteriati</taxon>
        <taxon>Methanobacteriota</taxon>
        <taxon>Stenosarchaea group</taxon>
        <taxon>Halobacteria</taxon>
        <taxon>Halobacteriales</taxon>
        <taxon>Natronomonadaceae</taxon>
        <taxon>Halomarina</taxon>
    </lineage>
</organism>
<feature type="compositionally biased region" description="Basic and acidic residues" evidence="5">
    <location>
        <begin position="673"/>
        <end position="682"/>
    </location>
</feature>
<keyword evidence="8" id="KW-1185">Reference proteome</keyword>
<evidence type="ECO:0000256" key="4">
    <source>
        <dbReference type="ARBA" id="ARBA00022825"/>
    </source>
</evidence>
<dbReference type="FunFam" id="3.40.50.1820:FF:000028">
    <property type="entry name" value="S9 family peptidase"/>
    <property type="match status" value="1"/>
</dbReference>
<sequence length="702" mass="77598">MQPLEASDYHDIVQVADPQLSPAGERVAFVRKAPSGDDEYETTVYVAPVDGSAPPRQFTAEEGADAEPRWSPSGDRLAFTSARGDADIPQLWVLPTDGGEARQVTDVVGGVGSIAWSPDGERIAFAQRATAEEREKELDLDASDDPEYERDAPDPRVIDRTVYRAGTQYFDGLRSHLYTVTVGHAGEDEGAVTRHTDDEYDFGAPEFGDADTLYYAVCRDEDPDDSVLYDIDALDLPNGESETVTRTTGWVATVAATEDGLLAYPRTPEEKAAMRQTDLEVFDCETGETVTPTSSLDRTVAPGGFEFDGDSLYFLTPDEGDTVLRRTAIEDDADCDVVVNEGDLSGASVRDGRVAFARSEWDHRGDVFSLVDGDVTRLSEVNADLLAERDVQEPEEFWFESEGHEIQGWVLTPPDYDSAERSSATESSGERSEPRDPDEEYPLAVEIHGGPHVMWSTSSTMWHEFQLLAARGYVVFWCNPRGSTGYGEEHAMGIDQDWGDVTMQDVFAGADEVCANYAVDEDAQFVTGGSFGGYMTAWIVGHSERFAGAVAQRGVYDLSSFYGSTDAFQLVEMDFSTTPWEDPEFLWEHSPVAYVEDVTTPTLVMHADNDYRVPVNNGEMLYLFLRKQGVDTRLVRYPREGHELSRSGEPAHVVDRLERTIRWFDGYSDHHDVPRALDRGDDGLSSAEEEDAGADDESESDE</sequence>
<dbReference type="PANTHER" id="PTHR42776">
    <property type="entry name" value="SERINE PEPTIDASE S9 FAMILY MEMBER"/>
    <property type="match status" value="1"/>
</dbReference>
<dbReference type="Gene3D" id="3.40.50.1820">
    <property type="entry name" value="alpha/beta hydrolase"/>
    <property type="match status" value="1"/>
</dbReference>
<feature type="region of interest" description="Disordered" evidence="5">
    <location>
        <begin position="409"/>
        <end position="439"/>
    </location>
</feature>
<dbReference type="RefSeq" id="WP_250873811.1">
    <property type="nucleotide sequence ID" value="NZ_JALXFV010000005.1"/>
</dbReference>
<keyword evidence="4" id="KW-0720">Serine protease</keyword>
<dbReference type="SUPFAM" id="SSF82171">
    <property type="entry name" value="DPP6 N-terminal domain-like"/>
    <property type="match status" value="1"/>
</dbReference>
<evidence type="ECO:0000256" key="5">
    <source>
        <dbReference type="SAM" id="MobiDB-lite"/>
    </source>
</evidence>
<dbReference type="EMBL" id="JBHUDC010000005">
    <property type="protein sequence ID" value="MFD1513849.1"/>
    <property type="molecule type" value="Genomic_DNA"/>
</dbReference>
<dbReference type="Gene3D" id="2.120.10.30">
    <property type="entry name" value="TolB, C-terminal domain"/>
    <property type="match status" value="1"/>
</dbReference>
<gene>
    <name evidence="7" type="ORF">ACFSBT_11225</name>
</gene>
<dbReference type="SUPFAM" id="SSF53474">
    <property type="entry name" value="alpha/beta-Hydrolases"/>
    <property type="match status" value="1"/>
</dbReference>
<dbReference type="GO" id="GO:0008233">
    <property type="term" value="F:peptidase activity"/>
    <property type="evidence" value="ECO:0007669"/>
    <property type="project" value="UniProtKB-KW"/>
</dbReference>
<feature type="compositionally biased region" description="Acidic residues" evidence="5">
    <location>
        <begin position="687"/>
        <end position="702"/>
    </location>
</feature>
<evidence type="ECO:0000256" key="1">
    <source>
        <dbReference type="ARBA" id="ARBA00010040"/>
    </source>
</evidence>
<dbReference type="InterPro" id="IPR011042">
    <property type="entry name" value="6-blade_b-propeller_TolB-like"/>
</dbReference>
<dbReference type="Pfam" id="PF07676">
    <property type="entry name" value="PD40"/>
    <property type="match status" value="2"/>
</dbReference>
<proteinExistence type="inferred from homology"/>
<evidence type="ECO:0000313" key="7">
    <source>
        <dbReference type="EMBL" id="MFD1513849.1"/>
    </source>
</evidence>
<evidence type="ECO:0000256" key="2">
    <source>
        <dbReference type="ARBA" id="ARBA00022670"/>
    </source>
</evidence>
<evidence type="ECO:0000256" key="3">
    <source>
        <dbReference type="ARBA" id="ARBA00022801"/>
    </source>
</evidence>
<name>A0ABD6AW48_9EURY</name>
<comment type="caution">
    <text evidence="7">The sequence shown here is derived from an EMBL/GenBank/DDBJ whole genome shotgun (WGS) entry which is preliminary data.</text>
</comment>
<dbReference type="PANTHER" id="PTHR42776:SF4">
    <property type="entry name" value="ACYLAMINO-ACID-RELEASING ENZYME"/>
    <property type="match status" value="1"/>
</dbReference>
<dbReference type="InterPro" id="IPR001375">
    <property type="entry name" value="Peptidase_S9_cat"/>
</dbReference>
<dbReference type="Proteomes" id="UP001597187">
    <property type="component" value="Unassembled WGS sequence"/>
</dbReference>
<dbReference type="Pfam" id="PF00326">
    <property type="entry name" value="Peptidase_S9"/>
    <property type="match status" value="1"/>
</dbReference>
<dbReference type="GO" id="GO:0006508">
    <property type="term" value="P:proteolysis"/>
    <property type="evidence" value="ECO:0007669"/>
    <property type="project" value="UniProtKB-KW"/>
</dbReference>
<reference evidence="7 8" key="1">
    <citation type="journal article" date="2019" name="Int. J. Syst. Evol. Microbiol.">
        <title>The Global Catalogue of Microorganisms (GCM) 10K type strain sequencing project: providing services to taxonomists for standard genome sequencing and annotation.</title>
        <authorList>
            <consortium name="The Broad Institute Genomics Platform"/>
            <consortium name="The Broad Institute Genome Sequencing Center for Infectious Disease"/>
            <person name="Wu L."/>
            <person name="Ma J."/>
        </authorList>
    </citation>
    <scope>NUCLEOTIDE SEQUENCE [LARGE SCALE GENOMIC DNA]</scope>
    <source>
        <strain evidence="7 8">CGMCC 1.12563</strain>
    </source>
</reference>
<dbReference type="InterPro" id="IPR029058">
    <property type="entry name" value="AB_hydrolase_fold"/>
</dbReference>
<feature type="region of interest" description="Disordered" evidence="5">
    <location>
        <begin position="134"/>
        <end position="153"/>
    </location>
</feature>
<feature type="region of interest" description="Disordered" evidence="5">
    <location>
        <begin position="49"/>
        <end position="73"/>
    </location>
</feature>
<evidence type="ECO:0000313" key="8">
    <source>
        <dbReference type="Proteomes" id="UP001597187"/>
    </source>
</evidence>
<dbReference type="AlphaFoldDB" id="A0ABD6AW48"/>